<sequence length="50" mass="5953">MLVYKKRKGRHTQIEKRPGKRYWVGPPTERGPEIWKKIGLAHPEKETINN</sequence>
<name>A0A2P2IUJ7_RHIMU</name>
<evidence type="ECO:0000313" key="2">
    <source>
        <dbReference type="EMBL" id="MBW84899.1"/>
    </source>
</evidence>
<feature type="compositionally biased region" description="Basic residues" evidence="1">
    <location>
        <begin position="1"/>
        <end position="11"/>
    </location>
</feature>
<reference evidence="2" key="1">
    <citation type="submission" date="2018-02" db="EMBL/GenBank/DDBJ databases">
        <title>Rhizophora mucronata_Transcriptome.</title>
        <authorList>
            <person name="Meera S.P."/>
            <person name="Sreeshan A."/>
            <person name="Augustine A."/>
        </authorList>
    </citation>
    <scope>NUCLEOTIDE SEQUENCE</scope>
    <source>
        <tissue evidence="2">Leaf</tissue>
    </source>
</reference>
<organism evidence="2">
    <name type="scientific">Rhizophora mucronata</name>
    <name type="common">Asiatic mangrove</name>
    <dbReference type="NCBI Taxonomy" id="61149"/>
    <lineage>
        <taxon>Eukaryota</taxon>
        <taxon>Viridiplantae</taxon>
        <taxon>Streptophyta</taxon>
        <taxon>Embryophyta</taxon>
        <taxon>Tracheophyta</taxon>
        <taxon>Spermatophyta</taxon>
        <taxon>Magnoliopsida</taxon>
        <taxon>eudicotyledons</taxon>
        <taxon>Gunneridae</taxon>
        <taxon>Pentapetalae</taxon>
        <taxon>rosids</taxon>
        <taxon>fabids</taxon>
        <taxon>Malpighiales</taxon>
        <taxon>Rhizophoraceae</taxon>
        <taxon>Rhizophora</taxon>
    </lineage>
</organism>
<proteinExistence type="predicted"/>
<dbReference type="EMBL" id="GGEC01004416">
    <property type="protein sequence ID" value="MBW84899.1"/>
    <property type="molecule type" value="Transcribed_RNA"/>
</dbReference>
<dbReference type="AlphaFoldDB" id="A0A2P2IUJ7"/>
<feature type="region of interest" description="Disordered" evidence="1">
    <location>
        <begin position="1"/>
        <end position="26"/>
    </location>
</feature>
<accession>A0A2P2IUJ7</accession>
<evidence type="ECO:0000256" key="1">
    <source>
        <dbReference type="SAM" id="MobiDB-lite"/>
    </source>
</evidence>
<protein>
    <submittedName>
        <fullName evidence="2">Uncharacterized protein</fullName>
    </submittedName>
</protein>